<dbReference type="Proteomes" id="UP000092154">
    <property type="component" value="Unassembled WGS sequence"/>
</dbReference>
<evidence type="ECO:0000313" key="2">
    <source>
        <dbReference type="Proteomes" id="UP000092154"/>
    </source>
</evidence>
<dbReference type="InParanoid" id="A0A1B7MGA5"/>
<name>A0A1B7MGA5_9AGAM</name>
<gene>
    <name evidence="1" type="ORF">K503DRAFT_777424</name>
</gene>
<proteinExistence type="predicted"/>
<evidence type="ECO:0000313" key="1">
    <source>
        <dbReference type="EMBL" id="OAX31619.1"/>
    </source>
</evidence>
<organism evidence="1 2">
    <name type="scientific">Rhizopogon vinicolor AM-OR11-026</name>
    <dbReference type="NCBI Taxonomy" id="1314800"/>
    <lineage>
        <taxon>Eukaryota</taxon>
        <taxon>Fungi</taxon>
        <taxon>Dikarya</taxon>
        <taxon>Basidiomycota</taxon>
        <taxon>Agaricomycotina</taxon>
        <taxon>Agaricomycetes</taxon>
        <taxon>Agaricomycetidae</taxon>
        <taxon>Boletales</taxon>
        <taxon>Suillineae</taxon>
        <taxon>Rhizopogonaceae</taxon>
        <taxon>Rhizopogon</taxon>
    </lineage>
</organism>
<dbReference type="AlphaFoldDB" id="A0A1B7MGA5"/>
<sequence>MPSMNKMGWQEYREAMIAWNEVACTRKPYWKRTTEHWIGRLMRRKHDRVGERLRATQ</sequence>
<protein>
    <submittedName>
        <fullName evidence="1">Uncharacterized protein</fullName>
    </submittedName>
</protein>
<reference evidence="1 2" key="1">
    <citation type="submission" date="2016-06" db="EMBL/GenBank/DDBJ databases">
        <title>Comparative genomics of the ectomycorrhizal sister species Rhizopogon vinicolor and Rhizopogon vesiculosus (Basidiomycota: Boletales) reveals a divergence of the mating type B locus.</title>
        <authorList>
            <consortium name="DOE Joint Genome Institute"/>
            <person name="Mujic A.B."/>
            <person name="Kuo A."/>
            <person name="Tritt A."/>
            <person name="Lipzen A."/>
            <person name="Chen C."/>
            <person name="Johnson J."/>
            <person name="Sharma A."/>
            <person name="Barry K."/>
            <person name="Grigoriev I.V."/>
            <person name="Spatafora J.W."/>
        </authorList>
    </citation>
    <scope>NUCLEOTIDE SEQUENCE [LARGE SCALE GENOMIC DNA]</scope>
    <source>
        <strain evidence="1 2">AM-OR11-026</strain>
    </source>
</reference>
<dbReference type="EMBL" id="KV449318">
    <property type="protein sequence ID" value="OAX31619.1"/>
    <property type="molecule type" value="Genomic_DNA"/>
</dbReference>
<accession>A0A1B7MGA5</accession>
<keyword evidence="2" id="KW-1185">Reference proteome</keyword>